<keyword evidence="2" id="KW-1185">Reference proteome</keyword>
<evidence type="ECO:0000313" key="1">
    <source>
        <dbReference type="EMBL" id="ABE31884.1"/>
    </source>
</evidence>
<protein>
    <submittedName>
        <fullName evidence="1">Uncharacterized protein</fullName>
    </submittedName>
</protein>
<name>Q13VK5_PARXL</name>
<proteinExistence type="predicted"/>
<dbReference type="Proteomes" id="UP000001817">
    <property type="component" value="Chromosome 1"/>
</dbReference>
<dbReference type="KEGG" id="bxe:Bxe_A4555"/>
<accession>Q13VK5</accession>
<gene>
    <name evidence="1" type="ORF">Bxe_A4555</name>
</gene>
<organism evidence="1 2">
    <name type="scientific">Paraburkholderia xenovorans (strain LB400)</name>
    <dbReference type="NCBI Taxonomy" id="266265"/>
    <lineage>
        <taxon>Bacteria</taxon>
        <taxon>Pseudomonadati</taxon>
        <taxon>Pseudomonadota</taxon>
        <taxon>Betaproteobacteria</taxon>
        <taxon>Burkholderiales</taxon>
        <taxon>Burkholderiaceae</taxon>
        <taxon>Paraburkholderia</taxon>
    </lineage>
</organism>
<evidence type="ECO:0000313" key="2">
    <source>
        <dbReference type="Proteomes" id="UP000001817"/>
    </source>
</evidence>
<sequence>MSAARAKRAAACRALLCFHKHAGAGKLAGELPERARPIEKWARCRRAHANTASNNDPTRRGFCRQTFMRLRPLAPVRQLGA</sequence>
<reference evidence="1 2" key="1">
    <citation type="journal article" date="2006" name="Proc. Natl. Acad. Sci. U.S.A.">
        <title>Burkholderia xenovorans LB400 harbors a multi-replicon, 9.73-Mbp genome shaped for versatility.</title>
        <authorList>
            <person name="Chain P.S."/>
            <person name="Denef V.J."/>
            <person name="Konstantinidis K.T."/>
            <person name="Vergez L.M."/>
            <person name="Agullo L."/>
            <person name="Reyes V.L."/>
            <person name="Hauser L."/>
            <person name="Cordova M."/>
            <person name="Gomez L."/>
            <person name="Gonzalez M."/>
            <person name="Land M."/>
            <person name="Lao V."/>
            <person name="Larimer F."/>
            <person name="LiPuma J.J."/>
            <person name="Mahenthiralingam E."/>
            <person name="Malfatti S.A."/>
            <person name="Marx C.J."/>
            <person name="Parnell J.J."/>
            <person name="Ramette A."/>
            <person name="Richardson P."/>
            <person name="Seeger M."/>
            <person name="Smith D."/>
            <person name="Spilker T."/>
            <person name="Sul W.J."/>
            <person name="Tsoi T.V."/>
            <person name="Ulrich L.E."/>
            <person name="Zhulin I.B."/>
            <person name="Tiedje J.M."/>
        </authorList>
    </citation>
    <scope>NUCLEOTIDE SEQUENCE [LARGE SCALE GENOMIC DNA]</scope>
    <source>
        <strain evidence="1 2">LB400</strain>
    </source>
</reference>
<dbReference type="AlphaFoldDB" id="Q13VK5"/>
<dbReference type="EMBL" id="CP000270">
    <property type="protein sequence ID" value="ABE31884.1"/>
    <property type="molecule type" value="Genomic_DNA"/>
</dbReference>